<reference evidence="3 4" key="1">
    <citation type="submission" date="2020-04" db="EMBL/GenBank/DDBJ databases">
        <authorList>
            <person name="De Canck E."/>
        </authorList>
    </citation>
    <scope>NUCLEOTIDE SEQUENCE [LARGE SCALE GENOMIC DNA]</scope>
    <source>
        <strain evidence="3 4">LMG 28138</strain>
    </source>
</reference>
<proteinExistence type="predicted"/>
<accession>A0A6S7B9Y2</accession>
<keyword evidence="4" id="KW-1185">Reference proteome</keyword>
<dbReference type="Gene3D" id="3.30.420.180">
    <property type="entry name" value="CobE/GbiG C-terminal domain"/>
    <property type="match status" value="1"/>
</dbReference>
<evidence type="ECO:0008006" key="5">
    <source>
        <dbReference type="Google" id="ProtNLM"/>
    </source>
</evidence>
<dbReference type="EMBL" id="CADIKM010000016">
    <property type="protein sequence ID" value="CAB3792793.1"/>
    <property type="molecule type" value="Genomic_DNA"/>
</dbReference>
<feature type="domain" description="CobE/GbiG C-terminal" evidence="1">
    <location>
        <begin position="134"/>
        <end position="250"/>
    </location>
</feature>
<name>A0A6S7B9Y2_9BURK</name>
<dbReference type="PANTHER" id="PTHR37477:SF1">
    <property type="entry name" value="COBALT-PRECORRIN-5A HYDROLASE"/>
    <property type="match status" value="1"/>
</dbReference>
<dbReference type="InterPro" id="IPR021744">
    <property type="entry name" value="CbiG_N"/>
</dbReference>
<dbReference type="InterPro" id="IPR036518">
    <property type="entry name" value="CobE/GbiG_C_sf"/>
</dbReference>
<evidence type="ECO:0000259" key="2">
    <source>
        <dbReference type="Pfam" id="PF11760"/>
    </source>
</evidence>
<sequence>MTDDTRETTGIWLVREHALPLGERLRAGLDGRLFTPWNEGDATVSQREHFRNVFGSLRQWVLVMASGIAVRILDGLPQSKHSDPAVVLLDESARFAVSLLAGHEGGANALAYRVARLTGAVPVVTTATEALKTLVIGIGCRRGASVEQIDAAVHHAMRGRNIDAVREVATVDLKADEPGILAFCERYGLPLRVFSHAQLAARPWTTRPSAWVRENIGLDGVCEPCALLASVRGGLVVDKTTLDGVAIAIADDSPEWIKLE</sequence>
<dbReference type="PANTHER" id="PTHR37477">
    <property type="entry name" value="COBALT-PRECORRIN-5A HYDROLASE"/>
    <property type="match status" value="1"/>
</dbReference>
<evidence type="ECO:0000313" key="4">
    <source>
        <dbReference type="Proteomes" id="UP000494115"/>
    </source>
</evidence>
<dbReference type="Pfam" id="PF11760">
    <property type="entry name" value="CbiG_N"/>
    <property type="match status" value="1"/>
</dbReference>
<dbReference type="SUPFAM" id="SSF159672">
    <property type="entry name" value="CbiG N-terminal domain-like"/>
    <property type="match status" value="1"/>
</dbReference>
<feature type="domain" description="Cobalamin synthesis G N-terminal" evidence="2">
    <location>
        <begin position="48"/>
        <end position="129"/>
    </location>
</feature>
<evidence type="ECO:0000313" key="3">
    <source>
        <dbReference type="EMBL" id="CAB3792793.1"/>
    </source>
</evidence>
<dbReference type="Proteomes" id="UP000494115">
    <property type="component" value="Unassembled WGS sequence"/>
</dbReference>
<dbReference type="InterPro" id="IPR002750">
    <property type="entry name" value="CobE/GbiG_C"/>
</dbReference>
<gene>
    <name evidence="3" type="ORF">LMG28138_03419</name>
</gene>
<protein>
    <recommendedName>
        <fullName evidence="5">Cobalamin biosynthesis protein CbiG</fullName>
    </recommendedName>
</protein>
<evidence type="ECO:0000259" key="1">
    <source>
        <dbReference type="Pfam" id="PF01890"/>
    </source>
</evidence>
<dbReference type="SUPFAM" id="SSF159664">
    <property type="entry name" value="CobE/GbiG C-terminal domain-like"/>
    <property type="match status" value="1"/>
</dbReference>
<dbReference type="InterPro" id="IPR052553">
    <property type="entry name" value="CbiG_hydrolase"/>
</dbReference>
<dbReference type="NCBIfam" id="NF005440">
    <property type="entry name" value="PRK07027.1-4"/>
    <property type="match status" value="1"/>
</dbReference>
<dbReference type="Gene3D" id="3.40.50.11220">
    <property type="match status" value="1"/>
</dbReference>
<dbReference type="InterPro" id="IPR038029">
    <property type="entry name" value="GbiG_N_sf"/>
</dbReference>
<dbReference type="Pfam" id="PF01890">
    <property type="entry name" value="CbiG_C"/>
    <property type="match status" value="1"/>
</dbReference>
<dbReference type="GO" id="GO:0009236">
    <property type="term" value="P:cobalamin biosynthetic process"/>
    <property type="evidence" value="ECO:0007669"/>
    <property type="project" value="InterPro"/>
</dbReference>
<organism evidence="3 4">
    <name type="scientific">Pararobbsia alpina</name>
    <dbReference type="NCBI Taxonomy" id="621374"/>
    <lineage>
        <taxon>Bacteria</taxon>
        <taxon>Pseudomonadati</taxon>
        <taxon>Pseudomonadota</taxon>
        <taxon>Betaproteobacteria</taxon>
        <taxon>Burkholderiales</taxon>
        <taxon>Burkholderiaceae</taxon>
        <taxon>Pararobbsia</taxon>
    </lineage>
</organism>
<dbReference type="RefSeq" id="WP_175105937.1">
    <property type="nucleotide sequence ID" value="NZ_CADIKM010000016.1"/>
</dbReference>
<dbReference type="AlphaFoldDB" id="A0A6S7B9Y2"/>